<dbReference type="InterPro" id="IPR003593">
    <property type="entry name" value="AAA+_ATPase"/>
</dbReference>
<dbReference type="Pfam" id="PF00072">
    <property type="entry name" value="Response_reg"/>
    <property type="match status" value="1"/>
</dbReference>
<evidence type="ECO:0000256" key="14">
    <source>
        <dbReference type="ARBA" id="ARBA00043886"/>
    </source>
</evidence>
<dbReference type="RefSeq" id="WP_085465479.1">
    <property type="nucleotide sequence ID" value="NZ_FXBL01000004.1"/>
</dbReference>
<evidence type="ECO:0000256" key="6">
    <source>
        <dbReference type="ARBA" id="ARBA00022741"/>
    </source>
</evidence>
<evidence type="ECO:0000256" key="10">
    <source>
        <dbReference type="ARBA" id="ARBA00023125"/>
    </source>
</evidence>
<dbReference type="PROSITE" id="PS50045">
    <property type="entry name" value="SIGMA54_INTERACT_4"/>
    <property type="match status" value="1"/>
</dbReference>
<dbReference type="InterPro" id="IPR011006">
    <property type="entry name" value="CheY-like_superfamily"/>
</dbReference>
<feature type="domain" description="Response regulatory" evidence="18">
    <location>
        <begin position="6"/>
        <end position="120"/>
    </location>
</feature>
<evidence type="ECO:0000256" key="5">
    <source>
        <dbReference type="ARBA" id="ARBA00022553"/>
    </source>
</evidence>
<evidence type="ECO:0000256" key="16">
    <source>
        <dbReference type="RuleBase" id="RU365013"/>
    </source>
</evidence>
<dbReference type="SUPFAM" id="SSF52540">
    <property type="entry name" value="P-loop containing nucleoside triphosphate hydrolases"/>
    <property type="match status" value="1"/>
</dbReference>
<evidence type="ECO:0000256" key="15">
    <source>
        <dbReference type="PROSITE-ProRule" id="PRU00169"/>
    </source>
</evidence>
<evidence type="ECO:0000256" key="13">
    <source>
        <dbReference type="ARBA" id="ARBA00023231"/>
    </source>
</evidence>
<evidence type="ECO:0000313" key="20">
    <source>
        <dbReference type="Proteomes" id="UP000193083"/>
    </source>
</evidence>
<dbReference type="InterPro" id="IPR025662">
    <property type="entry name" value="Sigma_54_int_dom_ATP-bd_1"/>
</dbReference>
<protein>
    <recommendedName>
        <fullName evidence="2 16">DNA-binding transcriptional regulator NtrC</fullName>
    </recommendedName>
    <alternativeName>
        <fullName evidence="16">Nitrogen regulation protein NR(I)</fullName>
    </alternativeName>
</protein>
<accession>A0A1X7PB38</accession>
<dbReference type="InterPro" id="IPR025944">
    <property type="entry name" value="Sigma_54_int_dom_CS"/>
</dbReference>
<dbReference type="GO" id="GO:0006355">
    <property type="term" value="P:regulation of DNA-templated transcription"/>
    <property type="evidence" value="ECO:0007669"/>
    <property type="project" value="InterPro"/>
</dbReference>
<name>A0A1X7PB38_9HYPH</name>
<dbReference type="InterPro" id="IPR002197">
    <property type="entry name" value="HTH_Fis"/>
</dbReference>
<dbReference type="InterPro" id="IPR010114">
    <property type="entry name" value="Transcript_reg_NtrC"/>
</dbReference>
<dbReference type="SUPFAM" id="SSF46689">
    <property type="entry name" value="Homeodomain-like"/>
    <property type="match status" value="1"/>
</dbReference>
<evidence type="ECO:0000256" key="7">
    <source>
        <dbReference type="ARBA" id="ARBA00022840"/>
    </source>
</evidence>
<dbReference type="InterPro" id="IPR025943">
    <property type="entry name" value="Sigma_54_int_dom_ATP-bd_2"/>
</dbReference>
<dbReference type="PROSITE" id="PS00675">
    <property type="entry name" value="SIGMA54_INTERACT_1"/>
    <property type="match status" value="1"/>
</dbReference>
<keyword evidence="7 16" id="KW-0067">ATP-binding</keyword>
<evidence type="ECO:0000256" key="9">
    <source>
        <dbReference type="ARBA" id="ARBA00023015"/>
    </source>
</evidence>
<keyword evidence="5 15" id="KW-0597">Phosphoprotein</keyword>
<evidence type="ECO:0000256" key="8">
    <source>
        <dbReference type="ARBA" id="ARBA00023012"/>
    </source>
</evidence>
<dbReference type="InterPro" id="IPR002078">
    <property type="entry name" value="Sigma_54_int"/>
</dbReference>
<sequence>MTTRGSILIADDDAAIRTVLNQALSRVGHDVRVTSNAATLWRWVQAGEGDLVITDVVMPDENAFDMLPRIKKARPDLPVIVMSAQNTFMTAIRASEKGAYEYLPKPFDLTELLNIVNRALSEPKKAVTTERAEEPPESMPLVGRSAAMQDIYRMLARMMQTDLTVMISGESGTGKELVARALHDFGRRRNGPFVAINMAAIPRDLIESELFGHEKGAFTGAQNRSTGRFEQAEGGTLFLDEIGDMPMEAQTRLLRVLQQGEYTTVGGRTPIKTDVRIVAATNKDLRTLINQGLFREDLFYRLNVVPLRLPALKERSEDIPDLVRHFFKQAENEGLAAKRISSPGIELMKRYPWPGNVRELENLIRRLAALYPQDEISAEIIEHELRTGELPQPAGSSSSLPDDISVSQAVEHYLQQYFTGFGDDLPPPGLYQRILAEVEYPLVLAAMTATRGNQIRAAELLGLNRNTLRKKIRELGVNVYRTSRQA</sequence>
<dbReference type="InterPro" id="IPR001789">
    <property type="entry name" value="Sig_transdc_resp-reg_receiver"/>
</dbReference>
<proteinExistence type="predicted"/>
<keyword evidence="4 16" id="KW-0678">Repressor</keyword>
<dbReference type="PROSITE" id="PS00676">
    <property type="entry name" value="SIGMA54_INTERACT_2"/>
    <property type="match status" value="1"/>
</dbReference>
<comment type="subcellular location">
    <subcellularLocation>
        <location evidence="1 16">Cytoplasm</location>
    </subcellularLocation>
</comment>
<keyword evidence="8 16" id="KW-0902">Two-component regulatory system</keyword>
<evidence type="ECO:0000259" key="18">
    <source>
        <dbReference type="PROSITE" id="PS50110"/>
    </source>
</evidence>
<evidence type="ECO:0000313" key="19">
    <source>
        <dbReference type="EMBL" id="SMH48208.1"/>
    </source>
</evidence>
<dbReference type="Gene3D" id="3.40.50.300">
    <property type="entry name" value="P-loop containing nucleotide triphosphate hydrolases"/>
    <property type="match status" value="1"/>
</dbReference>
<keyword evidence="6 16" id="KW-0547">Nucleotide-binding</keyword>
<dbReference type="GO" id="GO:0043565">
    <property type="term" value="F:sequence-specific DNA binding"/>
    <property type="evidence" value="ECO:0007669"/>
    <property type="project" value="InterPro"/>
</dbReference>
<evidence type="ECO:0000256" key="2">
    <source>
        <dbReference type="ARBA" id="ARBA00019059"/>
    </source>
</evidence>
<keyword evidence="12 16" id="KW-0804">Transcription</keyword>
<keyword evidence="10 16" id="KW-0238">DNA-binding</keyword>
<dbReference type="InterPro" id="IPR009057">
    <property type="entry name" value="Homeodomain-like_sf"/>
</dbReference>
<dbReference type="Gene3D" id="1.10.10.60">
    <property type="entry name" value="Homeodomain-like"/>
    <property type="match status" value="1"/>
</dbReference>
<dbReference type="Gene3D" id="1.10.8.60">
    <property type="match status" value="1"/>
</dbReference>
<dbReference type="CDD" id="cd19928">
    <property type="entry name" value="REC_RcNtrC-like"/>
    <property type="match status" value="1"/>
</dbReference>
<dbReference type="PROSITE" id="PS50110">
    <property type="entry name" value="RESPONSE_REGULATORY"/>
    <property type="match status" value="1"/>
</dbReference>
<dbReference type="PANTHER" id="PTHR32071">
    <property type="entry name" value="TRANSCRIPTIONAL REGULATORY PROTEIN"/>
    <property type="match status" value="1"/>
</dbReference>
<dbReference type="Pfam" id="PF02954">
    <property type="entry name" value="HTH_8"/>
    <property type="match status" value="1"/>
</dbReference>
<keyword evidence="11 16" id="KW-0010">Activator</keyword>
<dbReference type="GO" id="GO:0005524">
    <property type="term" value="F:ATP binding"/>
    <property type="evidence" value="ECO:0007669"/>
    <property type="project" value="UniProtKB-KW"/>
</dbReference>
<dbReference type="PRINTS" id="PR01590">
    <property type="entry name" value="HTHFIS"/>
</dbReference>
<keyword evidence="3 16" id="KW-0963">Cytoplasm</keyword>
<dbReference type="OrthoDB" id="9804019at2"/>
<dbReference type="PANTHER" id="PTHR32071:SF95">
    <property type="entry name" value="DNA-BINDING TRANSCRIPTIONAL REGULATOR NTRC"/>
    <property type="match status" value="1"/>
</dbReference>
<gene>
    <name evidence="16" type="primary">ntrC</name>
    <name evidence="19" type="ORF">SAMN02982922_3689</name>
</gene>
<dbReference type="SUPFAM" id="SSF52172">
    <property type="entry name" value="CheY-like"/>
    <property type="match status" value="1"/>
</dbReference>
<dbReference type="GO" id="GO:0005737">
    <property type="term" value="C:cytoplasm"/>
    <property type="evidence" value="ECO:0007669"/>
    <property type="project" value="UniProtKB-SubCell"/>
</dbReference>
<evidence type="ECO:0000256" key="12">
    <source>
        <dbReference type="ARBA" id="ARBA00023163"/>
    </source>
</evidence>
<dbReference type="Proteomes" id="UP000193083">
    <property type="component" value="Unassembled WGS sequence"/>
</dbReference>
<comment type="function">
    <text evidence="14 16">Member of the two-component regulatory system NtrB/NtrC, which controls expression of the nitrogen-regulated (ntr) genes in response to nitrogen limitation. Phosphorylated NtrC binds directly to DNA and stimulates the formation of open promoter-sigma54-RNA polymerase complexes.</text>
</comment>
<evidence type="ECO:0000259" key="17">
    <source>
        <dbReference type="PROSITE" id="PS50045"/>
    </source>
</evidence>
<dbReference type="PROSITE" id="PS00688">
    <property type="entry name" value="SIGMA54_INTERACT_3"/>
    <property type="match status" value="1"/>
</dbReference>
<dbReference type="GO" id="GO:0000156">
    <property type="term" value="F:phosphorelay response regulator activity"/>
    <property type="evidence" value="ECO:0007669"/>
    <property type="project" value="UniProtKB-UniRule"/>
</dbReference>
<evidence type="ECO:0000256" key="3">
    <source>
        <dbReference type="ARBA" id="ARBA00022490"/>
    </source>
</evidence>
<organism evidence="19 20">
    <name type="scientific">Mesorhizobium australicum</name>
    <dbReference type="NCBI Taxonomy" id="536018"/>
    <lineage>
        <taxon>Bacteria</taxon>
        <taxon>Pseudomonadati</taxon>
        <taxon>Pseudomonadota</taxon>
        <taxon>Alphaproteobacteria</taxon>
        <taxon>Hyphomicrobiales</taxon>
        <taxon>Phyllobacteriaceae</taxon>
        <taxon>Mesorhizobium</taxon>
    </lineage>
</organism>
<dbReference type="GO" id="GO:0006808">
    <property type="term" value="P:regulation of nitrogen utilization"/>
    <property type="evidence" value="ECO:0007669"/>
    <property type="project" value="UniProtKB-UniRule"/>
</dbReference>
<evidence type="ECO:0000256" key="11">
    <source>
        <dbReference type="ARBA" id="ARBA00023159"/>
    </source>
</evidence>
<dbReference type="NCBIfam" id="TIGR01818">
    <property type="entry name" value="ntrC"/>
    <property type="match status" value="1"/>
</dbReference>
<dbReference type="SMART" id="SM00448">
    <property type="entry name" value="REC"/>
    <property type="match status" value="1"/>
</dbReference>
<dbReference type="Gene3D" id="3.40.50.2300">
    <property type="match status" value="1"/>
</dbReference>
<dbReference type="AlphaFoldDB" id="A0A1X7PB38"/>
<dbReference type="CDD" id="cd00009">
    <property type="entry name" value="AAA"/>
    <property type="match status" value="1"/>
</dbReference>
<dbReference type="InterPro" id="IPR058031">
    <property type="entry name" value="AAA_lid_NorR"/>
</dbReference>
<feature type="domain" description="Sigma-54 factor interaction" evidence="17">
    <location>
        <begin position="141"/>
        <end position="369"/>
    </location>
</feature>
<dbReference type="SMART" id="SM00382">
    <property type="entry name" value="AAA"/>
    <property type="match status" value="1"/>
</dbReference>
<dbReference type="InterPro" id="IPR027417">
    <property type="entry name" value="P-loop_NTPase"/>
</dbReference>
<evidence type="ECO:0000256" key="4">
    <source>
        <dbReference type="ARBA" id="ARBA00022491"/>
    </source>
</evidence>
<keyword evidence="13 16" id="KW-0535">Nitrogen fixation</keyword>
<dbReference type="Pfam" id="PF25601">
    <property type="entry name" value="AAA_lid_14"/>
    <property type="match status" value="1"/>
</dbReference>
<reference evidence="19 20" key="1">
    <citation type="submission" date="2017-04" db="EMBL/GenBank/DDBJ databases">
        <authorList>
            <person name="Afonso C.L."/>
            <person name="Miller P.J."/>
            <person name="Scott M.A."/>
            <person name="Spackman E."/>
            <person name="Goraichik I."/>
            <person name="Dimitrov K.M."/>
            <person name="Suarez D.L."/>
            <person name="Swayne D.E."/>
        </authorList>
    </citation>
    <scope>NUCLEOTIDE SEQUENCE [LARGE SCALE GENOMIC DNA]</scope>
    <source>
        <strain evidence="19 20">B5P</strain>
    </source>
</reference>
<evidence type="ECO:0000256" key="1">
    <source>
        <dbReference type="ARBA" id="ARBA00004496"/>
    </source>
</evidence>
<keyword evidence="9 16" id="KW-0805">Transcription regulation</keyword>
<dbReference type="Pfam" id="PF00158">
    <property type="entry name" value="Sigma54_activat"/>
    <property type="match status" value="1"/>
</dbReference>
<dbReference type="FunFam" id="3.40.50.300:FF:000006">
    <property type="entry name" value="DNA-binding transcriptional regulator NtrC"/>
    <property type="match status" value="1"/>
</dbReference>
<dbReference type="EMBL" id="FXBL01000004">
    <property type="protein sequence ID" value="SMH48208.1"/>
    <property type="molecule type" value="Genomic_DNA"/>
</dbReference>
<keyword evidence="20" id="KW-1185">Reference proteome</keyword>
<feature type="modified residue" description="4-aspartylphosphate" evidence="15">
    <location>
        <position position="55"/>
    </location>
</feature>